<keyword evidence="2" id="KW-0732">Signal</keyword>
<proteinExistence type="predicted"/>
<protein>
    <submittedName>
        <fullName evidence="3">Uncharacterized protein</fullName>
    </submittedName>
</protein>
<dbReference type="AlphaFoldDB" id="A0A2T7D6F3"/>
<gene>
    <name evidence="3" type="ORF">GQ55_6G156000</name>
</gene>
<evidence type="ECO:0000256" key="2">
    <source>
        <dbReference type="SAM" id="SignalP"/>
    </source>
</evidence>
<dbReference type="EMBL" id="CM009754">
    <property type="protein sequence ID" value="PUZ51161.1"/>
    <property type="molecule type" value="Genomic_DNA"/>
</dbReference>
<feature type="region of interest" description="Disordered" evidence="1">
    <location>
        <begin position="78"/>
        <end position="98"/>
    </location>
</feature>
<feature type="chain" id="PRO_5015463325" evidence="2">
    <location>
        <begin position="18"/>
        <end position="141"/>
    </location>
</feature>
<feature type="signal peptide" evidence="2">
    <location>
        <begin position="1"/>
        <end position="17"/>
    </location>
</feature>
<dbReference type="Gramene" id="PUZ51161">
    <property type="protein sequence ID" value="PUZ51161"/>
    <property type="gene ID" value="GQ55_6G156000"/>
</dbReference>
<evidence type="ECO:0000313" key="4">
    <source>
        <dbReference type="Proteomes" id="UP000244336"/>
    </source>
</evidence>
<feature type="compositionally biased region" description="Low complexity" evidence="1">
    <location>
        <begin position="78"/>
        <end position="93"/>
    </location>
</feature>
<keyword evidence="4" id="KW-1185">Reference proteome</keyword>
<evidence type="ECO:0000313" key="3">
    <source>
        <dbReference type="EMBL" id="PUZ51161.1"/>
    </source>
</evidence>
<accession>A0A2T7D6F3</accession>
<dbReference type="Proteomes" id="UP000244336">
    <property type="component" value="Chromosome 6"/>
</dbReference>
<evidence type="ECO:0000256" key="1">
    <source>
        <dbReference type="SAM" id="MobiDB-lite"/>
    </source>
</evidence>
<name>A0A2T7D6F3_9POAL</name>
<reference evidence="3 4" key="1">
    <citation type="submission" date="2018-04" db="EMBL/GenBank/DDBJ databases">
        <title>WGS assembly of Panicum hallii var. hallii HAL2.</title>
        <authorList>
            <person name="Lovell J."/>
            <person name="Jenkins J."/>
            <person name="Lowry D."/>
            <person name="Mamidi S."/>
            <person name="Sreedasyam A."/>
            <person name="Weng X."/>
            <person name="Barry K."/>
            <person name="Bonette J."/>
            <person name="Campitelli B."/>
            <person name="Daum C."/>
            <person name="Gordon S."/>
            <person name="Gould B."/>
            <person name="Lipzen A."/>
            <person name="MacQueen A."/>
            <person name="Palacio-Mejia J."/>
            <person name="Plott C."/>
            <person name="Shakirov E."/>
            <person name="Shu S."/>
            <person name="Yoshinaga Y."/>
            <person name="Zane M."/>
            <person name="Rokhsar D."/>
            <person name="Grimwood J."/>
            <person name="Schmutz J."/>
            <person name="Juenger T."/>
        </authorList>
    </citation>
    <scope>NUCLEOTIDE SEQUENCE [LARGE SCALE GENOMIC DNA]</scope>
    <source>
        <strain evidence="4">cv. HAL2</strain>
    </source>
</reference>
<sequence length="141" mass="14339">MALVLRLRWALATASTAAPLLCSSASHARPLPLAPPSAFPAAPLLRAPWQLLPSGAARFGSTAVAAVWSRLQGRCLPPVSASPSPSHSPSPWSSCPPPPPPPLELVLAIAAGSPPPKAAPLPPGRPDLGLLPCRAAVSPWS</sequence>
<organism evidence="3 4">
    <name type="scientific">Panicum hallii var. hallii</name>
    <dbReference type="NCBI Taxonomy" id="1504633"/>
    <lineage>
        <taxon>Eukaryota</taxon>
        <taxon>Viridiplantae</taxon>
        <taxon>Streptophyta</taxon>
        <taxon>Embryophyta</taxon>
        <taxon>Tracheophyta</taxon>
        <taxon>Spermatophyta</taxon>
        <taxon>Magnoliopsida</taxon>
        <taxon>Liliopsida</taxon>
        <taxon>Poales</taxon>
        <taxon>Poaceae</taxon>
        <taxon>PACMAD clade</taxon>
        <taxon>Panicoideae</taxon>
        <taxon>Panicodae</taxon>
        <taxon>Paniceae</taxon>
        <taxon>Panicinae</taxon>
        <taxon>Panicum</taxon>
        <taxon>Panicum sect. Panicum</taxon>
    </lineage>
</organism>